<protein>
    <submittedName>
        <fullName evidence="2">Uncharacterized protein</fullName>
    </submittedName>
</protein>
<dbReference type="GeneID" id="107368301"/>
<sequence>MDIPVKRKLRILREENKIRVFVDSDDCTLPSTPPLHRHANYTSTSSSNKTQQEISSVTSKAKRARKNVFKHMFSLFKKAPKHFTPNSRVQSSIDALSRNMNERFAALEDRLDSLTSLSNLVGSFNINSSDYTNGFGEIGPDSLKRIIKQQRQELQNERQEFLLSFANALKLAAESSTQGEASVSKTNGTGH</sequence>
<dbReference type="EnsemblMetazoa" id="tetur26g00050.1">
    <property type="protein sequence ID" value="tetur26g00050.1"/>
    <property type="gene ID" value="tetur26g00050"/>
</dbReference>
<evidence type="ECO:0000256" key="1">
    <source>
        <dbReference type="SAM" id="MobiDB-lite"/>
    </source>
</evidence>
<proteinExistence type="predicted"/>
<feature type="region of interest" description="Disordered" evidence="1">
    <location>
        <begin position="31"/>
        <end position="61"/>
    </location>
</feature>
<evidence type="ECO:0000313" key="2">
    <source>
        <dbReference type="EnsemblMetazoa" id="tetur26g00050.1"/>
    </source>
</evidence>
<keyword evidence="3" id="KW-1185">Reference proteome</keyword>
<reference evidence="3" key="1">
    <citation type="submission" date="2011-08" db="EMBL/GenBank/DDBJ databases">
        <authorList>
            <person name="Rombauts S."/>
        </authorList>
    </citation>
    <scope>NUCLEOTIDE SEQUENCE</scope>
    <source>
        <strain evidence="3">London</strain>
    </source>
</reference>
<feature type="compositionally biased region" description="Polar residues" evidence="1">
    <location>
        <begin position="40"/>
        <end position="59"/>
    </location>
</feature>
<dbReference type="KEGG" id="tut:107368301"/>
<dbReference type="Proteomes" id="UP000015104">
    <property type="component" value="Unassembled WGS sequence"/>
</dbReference>
<dbReference type="HOGENOM" id="CLU_1423218_0_0_1"/>
<dbReference type="EMBL" id="CAEY01000695">
    <property type="status" value="NOT_ANNOTATED_CDS"/>
    <property type="molecule type" value="Genomic_DNA"/>
</dbReference>
<dbReference type="RefSeq" id="XP_015791595.2">
    <property type="nucleotide sequence ID" value="XM_015936109.2"/>
</dbReference>
<evidence type="ECO:0000313" key="3">
    <source>
        <dbReference type="Proteomes" id="UP000015104"/>
    </source>
</evidence>
<name>T1KXG1_TETUR</name>
<organism evidence="2 3">
    <name type="scientific">Tetranychus urticae</name>
    <name type="common">Two-spotted spider mite</name>
    <dbReference type="NCBI Taxonomy" id="32264"/>
    <lineage>
        <taxon>Eukaryota</taxon>
        <taxon>Metazoa</taxon>
        <taxon>Ecdysozoa</taxon>
        <taxon>Arthropoda</taxon>
        <taxon>Chelicerata</taxon>
        <taxon>Arachnida</taxon>
        <taxon>Acari</taxon>
        <taxon>Acariformes</taxon>
        <taxon>Trombidiformes</taxon>
        <taxon>Prostigmata</taxon>
        <taxon>Eleutherengona</taxon>
        <taxon>Raphignathae</taxon>
        <taxon>Tetranychoidea</taxon>
        <taxon>Tetranychidae</taxon>
        <taxon>Tetranychus</taxon>
    </lineage>
</organism>
<reference evidence="2" key="2">
    <citation type="submission" date="2015-06" db="UniProtKB">
        <authorList>
            <consortium name="EnsemblMetazoa"/>
        </authorList>
    </citation>
    <scope>IDENTIFICATION</scope>
</reference>
<accession>T1KXG1</accession>
<dbReference type="AlphaFoldDB" id="T1KXG1"/>